<feature type="transmembrane region" description="Helical" evidence="6">
    <location>
        <begin position="137"/>
        <end position="157"/>
    </location>
</feature>
<accession>F4LQ17</accession>
<name>F4LQ17_TREBD</name>
<dbReference type="SUPFAM" id="SSF109755">
    <property type="entry name" value="PhoU-like"/>
    <property type="match status" value="1"/>
</dbReference>
<feature type="transmembrane region" description="Helical" evidence="6">
    <location>
        <begin position="6"/>
        <end position="24"/>
    </location>
</feature>
<protein>
    <submittedName>
        <fullName evidence="7">Na/Pi-cotransporter II-related protein</fullName>
    </submittedName>
</protein>
<dbReference type="PANTHER" id="PTHR10010:SF46">
    <property type="entry name" value="SODIUM-DEPENDENT PHOSPHATE TRANSPORT PROTEIN 2B"/>
    <property type="match status" value="1"/>
</dbReference>
<keyword evidence="4 6" id="KW-1133">Transmembrane helix</keyword>
<dbReference type="eggNOG" id="COG1283">
    <property type="taxonomic scope" value="Bacteria"/>
</dbReference>
<proteinExistence type="predicted"/>
<dbReference type="GO" id="GO:0005436">
    <property type="term" value="F:sodium:phosphate symporter activity"/>
    <property type="evidence" value="ECO:0007669"/>
    <property type="project" value="InterPro"/>
</dbReference>
<dbReference type="AlphaFoldDB" id="F4LQ17"/>
<feature type="transmembrane region" description="Helical" evidence="6">
    <location>
        <begin position="290"/>
        <end position="312"/>
    </location>
</feature>
<feature type="transmembrane region" description="Helical" evidence="6">
    <location>
        <begin position="45"/>
        <end position="63"/>
    </location>
</feature>
<dbReference type="InterPro" id="IPR038078">
    <property type="entry name" value="PhoU-like_sf"/>
</dbReference>
<sequence length="552" mass="60541">MNVISIIFQLIGSIGFLLYGMKLMSDGIQKSAGESLHRVLGLMTGNRFFAVLTGLFITMIIQSSSATTVMVVSFVNAGLLSLTQSVGVIFGANIGTTVTAWIVSFFGFNFNITLFAVPMFGIGYILTLMKKLHKHAIGEALMGFGLLFLGLSLLSSAMPSLDADNVGFLAALTGKGELSILLGIAAGLAVTVIIHSSSAATAIILTMSYNGLLPWEFAAAMVLGSNIGTTIDAVLASIGTKVNARRAALVHVLFNVSGTVLAVIFFHPLLTLVDLLVPGPVQESITMHIAMLHTVFNVVNTLLFLPFTTQIARLTERLIKPKKDEMPDVYRLEIAPAGVKENAAAAVVRAEKEIADMSDVVIRMFDRITGGFADRSKTFIAANMQPLEADETYADQMQEELSKYLVHCLDLPVTDNQRNNISQMLRIVDELETMTDDCFTIALLLQRSIEKNMNFAPEDMERFEPYVRLVNQFVRLIRGNINHHLTAEKMTEAQVLEDQIDLFRKNLKKVARKRLENGADVKSELLYIDLVRNLEKIGDRAFSISEALNQTV</sequence>
<dbReference type="InterPro" id="IPR003841">
    <property type="entry name" value="Na/Pi_transpt"/>
</dbReference>
<evidence type="ECO:0000256" key="5">
    <source>
        <dbReference type="ARBA" id="ARBA00023136"/>
    </source>
</evidence>
<dbReference type="KEGG" id="tbe:Trebr_1673"/>
<feature type="transmembrane region" description="Helical" evidence="6">
    <location>
        <begin position="98"/>
        <end position="125"/>
    </location>
</feature>
<evidence type="ECO:0000256" key="2">
    <source>
        <dbReference type="ARBA" id="ARBA00022475"/>
    </source>
</evidence>
<evidence type="ECO:0000256" key="3">
    <source>
        <dbReference type="ARBA" id="ARBA00022692"/>
    </source>
</evidence>
<organism evidence="7 8">
    <name type="scientific">Treponema brennaborense (strain DSM 12168 / CIP 105900 / DD5/3)</name>
    <dbReference type="NCBI Taxonomy" id="906968"/>
    <lineage>
        <taxon>Bacteria</taxon>
        <taxon>Pseudomonadati</taxon>
        <taxon>Spirochaetota</taxon>
        <taxon>Spirochaetia</taxon>
        <taxon>Spirochaetales</taxon>
        <taxon>Treponemataceae</taxon>
        <taxon>Treponema</taxon>
    </lineage>
</organism>
<feature type="transmembrane region" description="Helical" evidence="6">
    <location>
        <begin position="69"/>
        <end position="91"/>
    </location>
</feature>
<keyword evidence="8" id="KW-1185">Reference proteome</keyword>
<comment type="subcellular location">
    <subcellularLocation>
        <location evidence="1">Cell membrane</location>
        <topology evidence="1">Multi-pass membrane protein</topology>
    </subcellularLocation>
</comment>
<dbReference type="Gene3D" id="1.20.58.220">
    <property type="entry name" value="Phosphate transport system protein phou homolog 2, domain 2"/>
    <property type="match status" value="1"/>
</dbReference>
<feature type="transmembrane region" description="Helical" evidence="6">
    <location>
        <begin position="248"/>
        <end position="270"/>
    </location>
</feature>
<gene>
    <name evidence="7" type="ordered locus">Trebr_1673</name>
</gene>
<dbReference type="RefSeq" id="WP_013758800.1">
    <property type="nucleotide sequence ID" value="NC_015500.1"/>
</dbReference>
<keyword evidence="2" id="KW-1003">Cell membrane</keyword>
<evidence type="ECO:0000256" key="6">
    <source>
        <dbReference type="SAM" id="Phobius"/>
    </source>
</evidence>
<keyword evidence="5 6" id="KW-0472">Membrane</keyword>
<dbReference type="PANTHER" id="PTHR10010">
    <property type="entry name" value="SOLUTE CARRIER FAMILY 34 SODIUM PHOSPHATE , MEMBER 2-RELATED"/>
    <property type="match status" value="1"/>
</dbReference>
<evidence type="ECO:0000256" key="4">
    <source>
        <dbReference type="ARBA" id="ARBA00022989"/>
    </source>
</evidence>
<dbReference type="EMBL" id="CP002696">
    <property type="protein sequence ID" value="AEE17095.1"/>
    <property type="molecule type" value="Genomic_DNA"/>
</dbReference>
<keyword evidence="3 6" id="KW-0812">Transmembrane</keyword>
<evidence type="ECO:0000313" key="8">
    <source>
        <dbReference type="Proteomes" id="UP000006546"/>
    </source>
</evidence>
<dbReference type="InterPro" id="IPR004633">
    <property type="entry name" value="NaPi_cotrn-rel/YqeW-like"/>
</dbReference>
<dbReference type="HOGENOM" id="CLU_025623_0_1_12"/>
<evidence type="ECO:0000256" key="1">
    <source>
        <dbReference type="ARBA" id="ARBA00004651"/>
    </source>
</evidence>
<dbReference type="Pfam" id="PF02690">
    <property type="entry name" value="Na_Pi_cotrans"/>
    <property type="match status" value="2"/>
</dbReference>
<dbReference type="NCBIfam" id="TIGR00704">
    <property type="entry name" value="NaPi_cotrn_rel"/>
    <property type="match status" value="1"/>
</dbReference>
<dbReference type="OrthoDB" id="9763003at2"/>
<evidence type="ECO:0000313" key="7">
    <source>
        <dbReference type="EMBL" id="AEE17095.1"/>
    </source>
</evidence>
<dbReference type="NCBIfam" id="NF037997">
    <property type="entry name" value="Na_Pi_symport"/>
    <property type="match status" value="1"/>
</dbReference>
<dbReference type="Proteomes" id="UP000006546">
    <property type="component" value="Chromosome"/>
</dbReference>
<reference evidence="8" key="1">
    <citation type="submission" date="2011-04" db="EMBL/GenBank/DDBJ databases">
        <title>The complete genome of Treponema brennaborense DSM 12168.</title>
        <authorList>
            <person name="Lucas S."/>
            <person name="Han J."/>
            <person name="Lapidus A."/>
            <person name="Bruce D."/>
            <person name="Goodwin L."/>
            <person name="Pitluck S."/>
            <person name="Peters L."/>
            <person name="Kyrpides N."/>
            <person name="Mavromatis K."/>
            <person name="Ivanova N."/>
            <person name="Mikhailova N."/>
            <person name="Pagani I."/>
            <person name="Teshima H."/>
            <person name="Detter J.C."/>
            <person name="Tapia R."/>
            <person name="Han C."/>
            <person name="Land M."/>
            <person name="Hauser L."/>
            <person name="Markowitz V."/>
            <person name="Cheng J.-F."/>
            <person name="Hugenholtz P."/>
            <person name="Woyke T."/>
            <person name="Wu D."/>
            <person name="Gronow S."/>
            <person name="Wellnitz S."/>
            <person name="Brambilla E."/>
            <person name="Klenk H.-P."/>
            <person name="Eisen J.A."/>
        </authorList>
    </citation>
    <scope>NUCLEOTIDE SEQUENCE [LARGE SCALE GENOMIC DNA]</scope>
    <source>
        <strain evidence="8">DSM 12168 / CIP 105900 / DD5/3</strain>
    </source>
</reference>
<dbReference type="GO" id="GO:0044341">
    <property type="term" value="P:sodium-dependent phosphate transport"/>
    <property type="evidence" value="ECO:0007669"/>
    <property type="project" value="InterPro"/>
</dbReference>
<dbReference type="GO" id="GO:0005886">
    <property type="term" value="C:plasma membrane"/>
    <property type="evidence" value="ECO:0007669"/>
    <property type="project" value="UniProtKB-SubCell"/>
</dbReference>
<feature type="transmembrane region" description="Helical" evidence="6">
    <location>
        <begin position="178"/>
        <end position="205"/>
    </location>
</feature>